<reference evidence="1" key="1">
    <citation type="submission" date="2021-01" db="EMBL/GenBank/DDBJ databases">
        <authorList>
            <person name="Corre E."/>
            <person name="Pelletier E."/>
            <person name="Niang G."/>
            <person name="Scheremetjew M."/>
            <person name="Finn R."/>
            <person name="Kale V."/>
            <person name="Holt S."/>
            <person name="Cochrane G."/>
            <person name="Meng A."/>
            <person name="Brown T."/>
            <person name="Cohen L."/>
        </authorList>
    </citation>
    <scope>NUCLEOTIDE SEQUENCE</scope>
    <source>
        <strain evidence="1">B650</strain>
    </source>
</reference>
<protein>
    <submittedName>
        <fullName evidence="1">Uncharacterized protein</fullName>
    </submittedName>
</protein>
<proteinExistence type="predicted"/>
<dbReference type="AlphaFoldDB" id="A0A7S2KWW0"/>
<evidence type="ECO:0000313" key="1">
    <source>
        <dbReference type="EMBL" id="CAD9587535.1"/>
    </source>
</evidence>
<dbReference type="EMBL" id="HBGY01019362">
    <property type="protein sequence ID" value="CAD9587535.1"/>
    <property type="molecule type" value="Transcribed_RNA"/>
</dbReference>
<sequence>MWNASAYQKITLSDDDLVALVRCKCFDFEACAKEIESRSSLTSDDVRLNYAPIMKRRLGVNNDNLHVSDDCMTAKALSSQYESGLMKGYNTDDVDRENVVSLQVVAKEETHVEVEELVITDTVENAITKDKSVCKYTYAEQSESFFIEEINSQSGRISLPQRCDEILLDFGENSIEKIDAALNTLENDARVSENGEIKDIFLWAQNHLERSMGNDNDDCSFVPQKLQETCERGDLCQSKMNQPAYSIGAPNVKNCKDFHLRKLFCCNNPEDSDTSDEDQNDFDYCNDWFNLRLRLKNNIL</sequence>
<name>A0A7S2KWW0_9STRA</name>
<accession>A0A7S2KWW0</accession>
<organism evidence="1">
    <name type="scientific">Leptocylindrus danicus</name>
    <dbReference type="NCBI Taxonomy" id="163516"/>
    <lineage>
        <taxon>Eukaryota</taxon>
        <taxon>Sar</taxon>
        <taxon>Stramenopiles</taxon>
        <taxon>Ochrophyta</taxon>
        <taxon>Bacillariophyta</taxon>
        <taxon>Coscinodiscophyceae</taxon>
        <taxon>Chaetocerotophycidae</taxon>
        <taxon>Leptocylindrales</taxon>
        <taxon>Leptocylindraceae</taxon>
        <taxon>Leptocylindrus</taxon>
    </lineage>
</organism>
<gene>
    <name evidence="1" type="ORF">LDAN0321_LOCUS12285</name>
</gene>